<proteinExistence type="predicted"/>
<name>A0A506U975_9HYPH</name>
<organism evidence="1 2">
    <name type="scientific">Pararhizobium mangrovi</name>
    <dbReference type="NCBI Taxonomy" id="2590452"/>
    <lineage>
        <taxon>Bacteria</taxon>
        <taxon>Pseudomonadati</taxon>
        <taxon>Pseudomonadota</taxon>
        <taxon>Alphaproteobacteria</taxon>
        <taxon>Hyphomicrobiales</taxon>
        <taxon>Rhizobiaceae</taxon>
        <taxon>Rhizobium/Agrobacterium group</taxon>
        <taxon>Pararhizobium</taxon>
    </lineage>
</organism>
<sequence length="63" mass="7163">MDIMARLMLRMARWVRRPPSRSQVIAAAVAVAFALIVGGLQTLGYWPDALTTQRLPHHIHMLR</sequence>
<dbReference type="Proteomes" id="UP000320314">
    <property type="component" value="Unassembled WGS sequence"/>
</dbReference>
<dbReference type="EMBL" id="VHLH01000006">
    <property type="protein sequence ID" value="TPW30430.1"/>
    <property type="molecule type" value="Genomic_DNA"/>
</dbReference>
<dbReference type="AlphaFoldDB" id="A0A506U975"/>
<accession>A0A506U975</accession>
<comment type="caution">
    <text evidence="1">The sequence shown here is derived from an EMBL/GenBank/DDBJ whole genome shotgun (WGS) entry which is preliminary data.</text>
</comment>
<evidence type="ECO:0000313" key="2">
    <source>
        <dbReference type="Proteomes" id="UP000320314"/>
    </source>
</evidence>
<protein>
    <submittedName>
        <fullName evidence="1">Uncharacterized protein</fullName>
    </submittedName>
</protein>
<keyword evidence="2" id="KW-1185">Reference proteome</keyword>
<gene>
    <name evidence="1" type="ORF">FJU11_05320</name>
</gene>
<dbReference type="RefSeq" id="WP_141165991.1">
    <property type="nucleotide sequence ID" value="NZ_VHLH01000006.1"/>
</dbReference>
<evidence type="ECO:0000313" key="1">
    <source>
        <dbReference type="EMBL" id="TPW30430.1"/>
    </source>
</evidence>
<reference evidence="1 2" key="1">
    <citation type="submission" date="2019-06" db="EMBL/GenBank/DDBJ databases">
        <authorList>
            <person name="Li M."/>
        </authorList>
    </citation>
    <scope>NUCLEOTIDE SEQUENCE [LARGE SCALE GENOMIC DNA]</scope>
    <source>
        <strain evidence="1 2">BGMRC6574</strain>
    </source>
</reference>